<dbReference type="EMBL" id="LAZR01066953">
    <property type="protein sequence ID" value="KKK52571.1"/>
    <property type="molecule type" value="Genomic_DNA"/>
</dbReference>
<gene>
    <name evidence="1" type="ORF">LCGC14_3103570</name>
</gene>
<sequence>MLYAFASGDMIYPGTLDQPFSSYGYVYKDGFSLLPEGEETYLAVQFIDESDVDWHAGWIGVVRTAGGDIDAFAWGYETEPGVPIAAGAMGPCSSNADCDDGSACTADSCNVETGH</sequence>
<accession>A0A0F8YX34</accession>
<reference evidence="1" key="1">
    <citation type="journal article" date="2015" name="Nature">
        <title>Complex archaea that bridge the gap between prokaryotes and eukaryotes.</title>
        <authorList>
            <person name="Spang A."/>
            <person name="Saw J.H."/>
            <person name="Jorgensen S.L."/>
            <person name="Zaremba-Niedzwiedzka K."/>
            <person name="Martijn J."/>
            <person name="Lind A.E."/>
            <person name="van Eijk R."/>
            <person name="Schleper C."/>
            <person name="Guy L."/>
            <person name="Ettema T.J."/>
        </authorList>
    </citation>
    <scope>NUCLEOTIDE SEQUENCE</scope>
</reference>
<evidence type="ECO:0000313" key="1">
    <source>
        <dbReference type="EMBL" id="KKK52571.1"/>
    </source>
</evidence>
<feature type="non-terminal residue" evidence="1">
    <location>
        <position position="115"/>
    </location>
</feature>
<dbReference type="AlphaFoldDB" id="A0A0F8YX34"/>
<organism evidence="1">
    <name type="scientific">marine sediment metagenome</name>
    <dbReference type="NCBI Taxonomy" id="412755"/>
    <lineage>
        <taxon>unclassified sequences</taxon>
        <taxon>metagenomes</taxon>
        <taxon>ecological metagenomes</taxon>
    </lineage>
</organism>
<name>A0A0F8YX34_9ZZZZ</name>
<comment type="caution">
    <text evidence="1">The sequence shown here is derived from an EMBL/GenBank/DDBJ whole genome shotgun (WGS) entry which is preliminary data.</text>
</comment>
<protein>
    <submittedName>
        <fullName evidence="1">Uncharacterized protein</fullName>
    </submittedName>
</protein>
<proteinExistence type="predicted"/>